<evidence type="ECO:0000313" key="2">
    <source>
        <dbReference type="EMBL" id="GFD55732.1"/>
    </source>
</evidence>
<dbReference type="AlphaFoldDB" id="A0A699X6K2"/>
<organism evidence="2">
    <name type="scientific">Tanacetum cinerariifolium</name>
    <name type="common">Dalmatian daisy</name>
    <name type="synonym">Chrysanthemum cinerariifolium</name>
    <dbReference type="NCBI Taxonomy" id="118510"/>
    <lineage>
        <taxon>Eukaryota</taxon>
        <taxon>Viridiplantae</taxon>
        <taxon>Streptophyta</taxon>
        <taxon>Embryophyta</taxon>
        <taxon>Tracheophyta</taxon>
        <taxon>Spermatophyta</taxon>
        <taxon>Magnoliopsida</taxon>
        <taxon>eudicotyledons</taxon>
        <taxon>Gunneridae</taxon>
        <taxon>Pentapetalae</taxon>
        <taxon>asterids</taxon>
        <taxon>campanulids</taxon>
        <taxon>Asterales</taxon>
        <taxon>Asteraceae</taxon>
        <taxon>Asteroideae</taxon>
        <taxon>Anthemideae</taxon>
        <taxon>Anthemidinae</taxon>
        <taxon>Tanacetum</taxon>
    </lineage>
</organism>
<dbReference type="EMBL" id="BKCJ011821037">
    <property type="protein sequence ID" value="GFD55732.1"/>
    <property type="molecule type" value="Genomic_DNA"/>
</dbReference>
<feature type="region of interest" description="Disordered" evidence="1">
    <location>
        <begin position="27"/>
        <end position="55"/>
    </location>
</feature>
<comment type="caution">
    <text evidence="2">The sequence shown here is derived from an EMBL/GenBank/DDBJ whole genome shotgun (WGS) entry which is preliminary data.</text>
</comment>
<evidence type="ECO:0000256" key="1">
    <source>
        <dbReference type="SAM" id="MobiDB-lite"/>
    </source>
</evidence>
<accession>A0A699X6K2</accession>
<proteinExistence type="predicted"/>
<name>A0A699X6K2_TANCI</name>
<feature type="non-terminal residue" evidence="2">
    <location>
        <position position="55"/>
    </location>
</feature>
<sequence>MLHQAKTKTCRNLVLVVGDPAGSIVSTSGIPADSVPARSIPTSSVPAGRVPASHV</sequence>
<reference evidence="2" key="1">
    <citation type="journal article" date="2019" name="Sci. Rep.">
        <title>Draft genome of Tanacetum cinerariifolium, the natural source of mosquito coil.</title>
        <authorList>
            <person name="Yamashiro T."/>
            <person name="Shiraishi A."/>
            <person name="Satake H."/>
            <person name="Nakayama K."/>
        </authorList>
    </citation>
    <scope>NUCLEOTIDE SEQUENCE</scope>
</reference>
<gene>
    <name evidence="2" type="ORF">Tci_927701</name>
</gene>
<protein>
    <submittedName>
        <fullName evidence="2">Uncharacterized protein</fullName>
    </submittedName>
</protein>